<dbReference type="SUPFAM" id="SSF48452">
    <property type="entry name" value="TPR-like"/>
    <property type="match status" value="1"/>
</dbReference>
<feature type="chain" id="PRO_5040781564" evidence="2">
    <location>
        <begin position="18"/>
        <end position="969"/>
    </location>
</feature>
<sequence length="969" mass="109820">MALSLIVLGGVFVPSLAYGLPAGGNAIDINEWDADVFDGTGRNLQVYDALAGNSYAIYGTKIDAMLNPDHKTMAKKCFSGLGLRGCKIRQSFLDEAGDGWLVEESAELNSLLEWDDDGFVDESEEYCLSCCSNSRLTQEINEVWDLSCDTGTTHTFTKISESDYCKEFRFLRNEFLGDTTVLHCRINRFGEVWNPLEESPEFSKYDLVRECVPPTLSRDAKSAFRGYTLELQIEEMTDGLKYWRMVHDCKVTVDEELNVPMKVSELWNPGAKNLIYERIVLTSPPSHMEVGYTMPGFLVIMLCIVLYTCFHYYTKFKRNECCRSCGKYLTFSPTDVCFWCKFYKADATPKVLWEQLKAKDKEKRDNINDTHQMTFFQRFDNLMKQGLHQNVWGTTADEDEYDDERMDMEVGYRNAFPSGKPIVPSELFEAETGITVVRKRMFDKYGNQEFQPSFSAGSPAREMYNKMKVFQLGLHKELAENKKERKRIEQEQKEKGGLLMLENRPETDSPPELTMVEYFDGQGNENGSKKKKKKSKKSKKKSPDKRIAFAAEGDVDNFDDFASTKGITKRIKFGADGSERQGGTFRPSMNAKPARSALKSGRARGSGGGGVKFDVGNQGEGSDESDSFDIDQMIDKAAGTAATRFGQAESEEEIRAREERELLHMMEKKKGKKKKGRGGEETKVDRANDRRKGGIVTDFTKDNLIEAGRHEDNEGIKKSAGGIFKRGMSRWTKIAHDIQEGTREAYIAKITSEPKNFMAMQRLGACVVLKSLHQFKQAAAYLENVMKYGPPAPYTPIDCMFIMGRIYEQWDHDGGGEGHASTSFKAYNRIFNALKTEEIIPSMSNYEDWFGDAITWCSMAEKCAAAGHYILASDFFVESIHRYEDADYHTPLAVLHFENAKCLCRSGKMKEAKAELQLALKIDQNNKKMFEVWKEWEEPNHVFESQLKLPGHKFVKKLSALIPTVAGGH</sequence>
<evidence type="ECO:0000313" key="4">
    <source>
        <dbReference type="Proteomes" id="UP001165082"/>
    </source>
</evidence>
<dbReference type="OrthoDB" id="426293at2759"/>
<evidence type="ECO:0000256" key="1">
    <source>
        <dbReference type="SAM" id="MobiDB-lite"/>
    </source>
</evidence>
<dbReference type="InterPro" id="IPR011990">
    <property type="entry name" value="TPR-like_helical_dom_sf"/>
</dbReference>
<keyword evidence="2" id="KW-0732">Signal</keyword>
<feature type="region of interest" description="Disordered" evidence="1">
    <location>
        <begin position="481"/>
        <end position="545"/>
    </location>
</feature>
<keyword evidence="4" id="KW-1185">Reference proteome</keyword>
<feature type="compositionally biased region" description="Basic residues" evidence="1">
    <location>
        <begin position="529"/>
        <end position="543"/>
    </location>
</feature>
<evidence type="ECO:0000256" key="2">
    <source>
        <dbReference type="SAM" id="SignalP"/>
    </source>
</evidence>
<feature type="compositionally biased region" description="Basic and acidic residues" evidence="1">
    <location>
        <begin position="481"/>
        <end position="496"/>
    </location>
</feature>
<gene>
    <name evidence="3" type="ORF">TrRE_jg12187</name>
</gene>
<dbReference type="EMBL" id="BRXZ01003375">
    <property type="protein sequence ID" value="GMH53645.1"/>
    <property type="molecule type" value="Genomic_DNA"/>
</dbReference>
<dbReference type="Gene3D" id="1.25.40.10">
    <property type="entry name" value="Tetratricopeptide repeat domain"/>
    <property type="match status" value="1"/>
</dbReference>
<protein>
    <submittedName>
        <fullName evidence="3">Uncharacterized protein</fullName>
    </submittedName>
</protein>
<evidence type="ECO:0000313" key="3">
    <source>
        <dbReference type="EMBL" id="GMH53645.1"/>
    </source>
</evidence>
<organism evidence="3 4">
    <name type="scientific">Triparma retinervis</name>
    <dbReference type="NCBI Taxonomy" id="2557542"/>
    <lineage>
        <taxon>Eukaryota</taxon>
        <taxon>Sar</taxon>
        <taxon>Stramenopiles</taxon>
        <taxon>Ochrophyta</taxon>
        <taxon>Bolidophyceae</taxon>
        <taxon>Parmales</taxon>
        <taxon>Triparmaceae</taxon>
        <taxon>Triparma</taxon>
    </lineage>
</organism>
<dbReference type="AlphaFoldDB" id="A0A9W7DTG4"/>
<accession>A0A9W7DTG4</accession>
<proteinExistence type="predicted"/>
<feature type="region of interest" description="Disordered" evidence="1">
    <location>
        <begin position="574"/>
        <end position="627"/>
    </location>
</feature>
<name>A0A9W7DTG4_9STRA</name>
<reference evidence="3" key="1">
    <citation type="submission" date="2022-07" db="EMBL/GenBank/DDBJ databases">
        <title>Genome analysis of Parmales, a sister group of diatoms, reveals the evolutionary specialization of diatoms from phago-mixotrophs to photoautotrophs.</title>
        <authorList>
            <person name="Ban H."/>
            <person name="Sato S."/>
            <person name="Yoshikawa S."/>
            <person name="Kazumasa Y."/>
            <person name="Nakamura Y."/>
            <person name="Ichinomiya M."/>
            <person name="Saitoh K."/>
            <person name="Sato N."/>
            <person name="Blanc-Mathieu R."/>
            <person name="Endo H."/>
            <person name="Kuwata A."/>
            <person name="Ogata H."/>
        </authorList>
    </citation>
    <scope>NUCLEOTIDE SEQUENCE</scope>
</reference>
<feature type="signal peptide" evidence="2">
    <location>
        <begin position="1"/>
        <end position="17"/>
    </location>
</feature>
<dbReference type="Proteomes" id="UP001165082">
    <property type="component" value="Unassembled WGS sequence"/>
</dbReference>
<comment type="caution">
    <text evidence="3">The sequence shown here is derived from an EMBL/GenBank/DDBJ whole genome shotgun (WGS) entry which is preliminary data.</text>
</comment>